<reference evidence="4" key="1">
    <citation type="submission" date="2016-10" db="EMBL/GenBank/DDBJ databases">
        <authorList>
            <person name="Varghese N."/>
            <person name="Submissions S."/>
        </authorList>
    </citation>
    <scope>NUCLEOTIDE SEQUENCE [LARGE SCALE GENOMIC DNA]</scope>
    <source>
        <strain evidence="4">BP1-148</strain>
    </source>
</reference>
<dbReference type="STRING" id="645274.SAMN04487901_11176"/>
<keyword evidence="2" id="KW-1133">Transmembrane helix</keyword>
<evidence type="ECO:0000256" key="2">
    <source>
        <dbReference type="SAM" id="Phobius"/>
    </source>
</evidence>
<evidence type="ECO:0000256" key="1">
    <source>
        <dbReference type="SAM" id="Coils"/>
    </source>
</evidence>
<gene>
    <name evidence="3" type="ORF">SAMN04487901_11176</name>
</gene>
<evidence type="ECO:0000313" key="3">
    <source>
        <dbReference type="EMBL" id="SDG87379.1"/>
    </source>
</evidence>
<keyword evidence="1" id="KW-0175">Coiled coil</keyword>
<organism evidence="3 4">
    <name type="scientific">Prevotella communis</name>
    <dbReference type="NCBI Taxonomy" id="2913614"/>
    <lineage>
        <taxon>Bacteria</taxon>
        <taxon>Pseudomonadati</taxon>
        <taxon>Bacteroidota</taxon>
        <taxon>Bacteroidia</taxon>
        <taxon>Bacteroidales</taxon>
        <taxon>Prevotellaceae</taxon>
        <taxon>Prevotella</taxon>
    </lineage>
</organism>
<accession>A0A1G7XT35</accession>
<sequence>MYLCDMNQMLMILTQRELFLLVIGALTYMALFVVTWQNSRRKVLSLQERLDKVRAMQEVADVEANRQKIEELERLIQKLGSENSLLRLELEEKKAKLDYANTMARIESEKRERAEGDIFRSEVYLRIQRLAAEGRSMGEEDWQQLAMLVDSVYTGFSEKLYSLYKLTTYDYHVCLLVKIHVLPKDIALLTAHSKESVSTSRSRLYQKVFGKKGSAKDWDDFLLSI</sequence>
<proteinExistence type="predicted"/>
<keyword evidence="4" id="KW-1185">Reference proteome</keyword>
<feature type="transmembrane region" description="Helical" evidence="2">
    <location>
        <begin position="18"/>
        <end position="36"/>
    </location>
</feature>
<keyword evidence="2" id="KW-0812">Transmembrane</keyword>
<dbReference type="EMBL" id="FNCQ01000011">
    <property type="protein sequence ID" value="SDG87379.1"/>
    <property type="molecule type" value="Genomic_DNA"/>
</dbReference>
<dbReference type="AlphaFoldDB" id="A0A1G7XT35"/>
<name>A0A1G7XT35_9BACT</name>
<keyword evidence="2" id="KW-0472">Membrane</keyword>
<feature type="coiled-coil region" evidence="1">
    <location>
        <begin position="52"/>
        <end position="96"/>
    </location>
</feature>
<dbReference type="Proteomes" id="UP000198779">
    <property type="component" value="Unassembled WGS sequence"/>
</dbReference>
<evidence type="ECO:0000313" key="4">
    <source>
        <dbReference type="Proteomes" id="UP000198779"/>
    </source>
</evidence>
<protein>
    <submittedName>
        <fullName evidence="3">Uncharacterized protein</fullName>
    </submittedName>
</protein>